<evidence type="ECO:0000313" key="5">
    <source>
        <dbReference type="EMBL" id="KAB4450500.1"/>
    </source>
</evidence>
<dbReference type="GeneID" id="60924417"/>
<dbReference type="NCBIfam" id="TIGR04549">
    <property type="entry name" value="LP_HExxH_w_tonB"/>
    <property type="match status" value="1"/>
</dbReference>
<dbReference type="Proteomes" id="UP000440614">
    <property type="component" value="Unassembled WGS sequence"/>
</dbReference>
<evidence type="ECO:0000313" key="22">
    <source>
        <dbReference type="Proteomes" id="UP000500882"/>
    </source>
</evidence>
<evidence type="ECO:0000313" key="1">
    <source>
        <dbReference type="EMBL" id="BCA52552.1"/>
    </source>
</evidence>
<dbReference type="EMBL" id="WCSY01000002">
    <property type="protein sequence ID" value="KAB4315494.1"/>
    <property type="molecule type" value="Genomic_DNA"/>
</dbReference>
<dbReference type="EMBL" id="CP083681">
    <property type="protein sequence ID" value="UYU70381.1"/>
    <property type="molecule type" value="Genomic_DNA"/>
</dbReference>
<sequence length="292" mass="34022">MKKYIIYTLIVTIAVFLGSCNKDDIDTKRSIFDPTEVYEPNEFDKWLLDNYVYTYNIQVKYRLDDNETDVEYHLVPAKYDNAITLAKIVKFVWMEAYDEIWGIDMTRTYVPKLLQFIGNVAYTESGMILGQAEGGMKVTLFRVNEIDKNNLSVAQLNEYYFKTMHHEFTHILNQKKAYDTSYDRISESDYVGSSWYRVSESVALQKGFISPYAMDRATEDFAEMVAIYVTNDASTWEDMLASAGTTGRPIIEKKFEIVFDYMLNSWGLDLDKLREIVLRRQSEITELDLSTL</sequence>
<accession>C6IJ95</accession>
<evidence type="ECO:0000313" key="10">
    <source>
        <dbReference type="EMBL" id="RHL52863.1"/>
    </source>
</evidence>
<reference evidence="8" key="6">
    <citation type="submission" date="2022-10" db="EMBL/GenBank/DDBJ databases">
        <title>Human gut microbiome strain richness.</title>
        <authorList>
            <person name="Chen-Liaw A."/>
        </authorList>
    </citation>
    <scope>NUCLEOTIDE SEQUENCE</scope>
    <source>
        <strain evidence="8">1001283st1_A3_1001283B150304_161114</strain>
    </source>
</reference>
<gene>
    <name evidence="1" type="ORF">BatF92_44940</name>
    <name evidence="10" type="ORF">DW011_24020</name>
    <name evidence="9" type="ORF">DW780_27585</name>
    <name evidence="2" type="ORF">ERS852511_01487</name>
    <name evidence="3" type="ORF">ERS852557_02600</name>
    <name evidence="6" type="ORF">GAN75_13565</name>
    <name evidence="7" type="ORF">GAN91_09780</name>
    <name evidence="5" type="ORF">GAN93_16255</name>
    <name evidence="4" type="ORF">GAO51_02570</name>
    <name evidence="12" type="ORF">KQP59_19175</name>
    <name evidence="11" type="ORF">KQP68_19510</name>
    <name evidence="13" type="ORF">KQP74_05965</name>
    <name evidence="8" type="ORF">PO127_27500</name>
</gene>
<dbReference type="Proteomes" id="UP000436825">
    <property type="component" value="Unassembled WGS sequence"/>
</dbReference>
<evidence type="ECO:0000313" key="11">
    <source>
        <dbReference type="EMBL" id="UYU65739.1"/>
    </source>
</evidence>
<dbReference type="EMBL" id="AP022660">
    <property type="protein sequence ID" value="BCA52552.1"/>
    <property type="molecule type" value="Genomic_DNA"/>
</dbReference>
<evidence type="ECO:0000313" key="14">
    <source>
        <dbReference type="Proteomes" id="UP000095541"/>
    </source>
</evidence>
<dbReference type="AlphaFoldDB" id="A0A0P0FUN1"/>
<evidence type="ECO:0000313" key="4">
    <source>
        <dbReference type="EMBL" id="KAB4315494.1"/>
    </source>
</evidence>
<dbReference type="PROSITE" id="PS51257">
    <property type="entry name" value="PROKAR_LIPOPROTEIN"/>
    <property type="match status" value="1"/>
</dbReference>
<dbReference type="InterPro" id="IPR030890">
    <property type="entry name" value="LP_HExxH_w_TonB"/>
</dbReference>
<reference evidence="16 17" key="2">
    <citation type="submission" date="2018-08" db="EMBL/GenBank/DDBJ databases">
        <title>A genome reference for cultivated species of the human gut microbiota.</title>
        <authorList>
            <person name="Zou Y."/>
            <person name="Xue W."/>
            <person name="Luo G."/>
        </authorList>
    </citation>
    <scope>NUCLEOTIDE SEQUENCE [LARGE SCALE GENOMIC DNA]</scope>
    <source>
        <strain evidence="10 16">AF37-12</strain>
        <strain evidence="9 17">AM30-26</strain>
    </source>
</reference>
<accession>A0A0P0FUN1</accession>
<evidence type="ECO:0000313" key="21">
    <source>
        <dbReference type="Proteomes" id="UP000460317"/>
    </source>
</evidence>
<dbReference type="Proteomes" id="UP001156216">
    <property type="component" value="Chromosome"/>
</dbReference>
<dbReference type="Proteomes" id="UP000500882">
    <property type="component" value="Chromosome"/>
</dbReference>
<dbReference type="KEGG" id="btho:Btheta7330_05066"/>
<dbReference type="Pfam" id="PF15890">
    <property type="entry name" value="Peptidase_Mx1"/>
    <property type="match status" value="1"/>
</dbReference>
<dbReference type="RefSeq" id="WP_008762845.1">
    <property type="nucleotide sequence ID" value="NZ_AP022660.1"/>
</dbReference>
<dbReference type="OMA" id="HTMHHEF"/>
<evidence type="ECO:0000313" key="24">
    <source>
        <dbReference type="Proteomes" id="UP001217776"/>
    </source>
</evidence>
<dbReference type="Proteomes" id="UP001162960">
    <property type="component" value="Chromosome"/>
</dbReference>
<dbReference type="EMBL" id="CP083680">
    <property type="protein sequence ID" value="UYU65739.1"/>
    <property type="molecule type" value="Genomic_DNA"/>
</dbReference>
<dbReference type="EMBL" id="CP083685">
    <property type="protein sequence ID" value="UYU92175.1"/>
    <property type="molecule type" value="Genomic_DNA"/>
</dbReference>
<evidence type="ECO:0000313" key="6">
    <source>
        <dbReference type="EMBL" id="KAB4455272.1"/>
    </source>
</evidence>
<evidence type="ECO:0000313" key="18">
    <source>
        <dbReference type="Proteomes" id="UP000436825"/>
    </source>
</evidence>
<organism evidence="8 24">
    <name type="scientific">Bacteroides thetaiotaomicron</name>
    <dbReference type="NCBI Taxonomy" id="818"/>
    <lineage>
        <taxon>Bacteria</taxon>
        <taxon>Pseudomonadati</taxon>
        <taxon>Bacteroidota</taxon>
        <taxon>Bacteroidia</taxon>
        <taxon>Bacteroidales</taxon>
        <taxon>Bacteroidaceae</taxon>
        <taxon>Bacteroides</taxon>
    </lineage>
</organism>
<dbReference type="Proteomes" id="UP001156218">
    <property type="component" value="Chromosome"/>
</dbReference>
<dbReference type="Proteomes" id="UP000283616">
    <property type="component" value="Unassembled WGS sequence"/>
</dbReference>
<reference evidence="14 15" key="1">
    <citation type="submission" date="2015-09" db="EMBL/GenBank/DDBJ databases">
        <authorList>
            <consortium name="Pathogen Informatics"/>
        </authorList>
    </citation>
    <scope>NUCLEOTIDE SEQUENCE [LARGE SCALE GENOMIC DNA]</scope>
    <source>
        <strain evidence="2 15">2789STDY5834899</strain>
        <strain evidence="3 14">2789STDY5834945</strain>
    </source>
</reference>
<dbReference type="EMBL" id="WCRY01000008">
    <property type="protein sequence ID" value="KAB4482897.1"/>
    <property type="molecule type" value="Genomic_DNA"/>
</dbReference>
<name>A0A0P0FUN1_BACT4</name>
<evidence type="ECO:0000313" key="13">
    <source>
        <dbReference type="EMBL" id="UYU92175.1"/>
    </source>
</evidence>
<evidence type="ECO:0000313" key="23">
    <source>
        <dbReference type="Proteomes" id="UP001156218"/>
    </source>
</evidence>
<evidence type="ECO:0000313" key="7">
    <source>
        <dbReference type="EMBL" id="KAB4482897.1"/>
    </source>
</evidence>
<dbReference type="EMBL" id="QROV01000044">
    <property type="protein sequence ID" value="RHL52863.1"/>
    <property type="molecule type" value="Genomic_DNA"/>
</dbReference>
<dbReference type="EMBL" id="QSJP01000045">
    <property type="protein sequence ID" value="RHD79334.1"/>
    <property type="molecule type" value="Genomic_DNA"/>
</dbReference>
<dbReference type="Proteomes" id="UP000095541">
    <property type="component" value="Unassembled WGS sequence"/>
</dbReference>
<evidence type="ECO:0000313" key="2">
    <source>
        <dbReference type="EMBL" id="CUP21245.1"/>
    </source>
</evidence>
<dbReference type="PATRIC" id="fig|818.23.peg.5217"/>
<evidence type="ECO:0000313" key="3">
    <source>
        <dbReference type="EMBL" id="CUQ05854.1"/>
    </source>
</evidence>
<evidence type="ECO:0000313" key="19">
    <source>
        <dbReference type="Proteomes" id="UP000436858"/>
    </source>
</evidence>
<protein>
    <submittedName>
        <fullName evidence="8">Zinc-binding metallopeptidase</fullName>
    </submittedName>
</protein>
<evidence type="ECO:0000313" key="12">
    <source>
        <dbReference type="EMBL" id="UYU70381.1"/>
    </source>
</evidence>
<reference evidence="18 19" key="3">
    <citation type="journal article" date="2019" name="Nat. Med.">
        <title>A library of human gut bacterial isolates paired with longitudinal multiomics data enables mechanistic microbiome research.</title>
        <authorList>
            <person name="Poyet M."/>
            <person name="Groussin M."/>
            <person name="Gibbons S.M."/>
            <person name="Avila-Pacheco J."/>
            <person name="Jiang X."/>
            <person name="Kearney S.M."/>
            <person name="Perrotta A.R."/>
            <person name="Berdy B."/>
            <person name="Zhao S."/>
            <person name="Lieberman T.D."/>
            <person name="Swanson P.K."/>
            <person name="Smith M."/>
            <person name="Roesemann S."/>
            <person name="Alexander J.E."/>
            <person name="Rich S.A."/>
            <person name="Livny J."/>
            <person name="Vlamakis H."/>
            <person name="Clish C."/>
            <person name="Bullock K."/>
            <person name="Deik A."/>
            <person name="Scott J."/>
            <person name="Pierce K.A."/>
            <person name="Xavier R.J."/>
            <person name="Alm E.J."/>
        </authorList>
    </citation>
    <scope>NUCLEOTIDE SEQUENCE [LARGE SCALE GENOMIC DNA]</scope>
    <source>
        <strain evidence="6 18">BIOML-A160</strain>
        <strain evidence="7 19">BIOML-A162</strain>
        <strain evidence="5 21">BIOML-A165</strain>
        <strain evidence="4 20">BIOML-A188</strain>
    </source>
</reference>
<reference evidence="1 22" key="4">
    <citation type="submission" date="2020-02" db="EMBL/GenBank/DDBJ databases">
        <title>Whole-genome sequencing and comparative analysis of the genomes of Bacteroides thetaiotaomicron and Escherichia coli isolated from a healthy resident in Vietnam.</title>
        <authorList>
            <person name="Mohsin M."/>
            <person name="Tanaka K."/>
            <person name="Kawahara R."/>
            <person name="Kondo S."/>
            <person name="Noguchi H."/>
            <person name="Motooka D."/>
            <person name="Nakamura S."/>
            <person name="Khong D.T."/>
            <person name="Nguyen T.N."/>
            <person name="Tran H.T."/>
            <person name="Yamamoto Y."/>
        </authorList>
    </citation>
    <scope>NUCLEOTIDE SEQUENCE [LARGE SCALE GENOMIC DNA]</scope>
    <source>
        <strain evidence="1 22">F9-2</strain>
    </source>
</reference>
<evidence type="ECO:0000313" key="17">
    <source>
        <dbReference type="Proteomes" id="UP000284785"/>
    </source>
</evidence>
<dbReference type="Gene3D" id="3.40.390.70">
    <property type="match status" value="1"/>
</dbReference>
<dbReference type="EMBL" id="JAQNVG010000107">
    <property type="protein sequence ID" value="MDC2239491.1"/>
    <property type="molecule type" value="Genomic_DNA"/>
</dbReference>
<evidence type="ECO:0000313" key="16">
    <source>
        <dbReference type="Proteomes" id="UP000283616"/>
    </source>
</evidence>
<dbReference type="EMBL" id="CZAP01000003">
    <property type="protein sequence ID" value="CUP21245.1"/>
    <property type="molecule type" value="Genomic_DNA"/>
</dbReference>
<dbReference type="EMBL" id="WCSB01000015">
    <property type="protein sequence ID" value="KAB4450500.1"/>
    <property type="molecule type" value="Genomic_DNA"/>
</dbReference>
<proteinExistence type="predicted"/>
<evidence type="ECO:0000313" key="9">
    <source>
        <dbReference type="EMBL" id="RHD79334.1"/>
    </source>
</evidence>
<dbReference type="EMBL" id="WCRW01000008">
    <property type="protein sequence ID" value="KAB4455272.1"/>
    <property type="molecule type" value="Genomic_DNA"/>
</dbReference>
<evidence type="ECO:0000313" key="15">
    <source>
        <dbReference type="Proteomes" id="UP000095576"/>
    </source>
</evidence>
<dbReference type="Proteomes" id="UP000436858">
    <property type="component" value="Unassembled WGS sequence"/>
</dbReference>
<evidence type="ECO:0000313" key="20">
    <source>
        <dbReference type="Proteomes" id="UP000440614"/>
    </source>
</evidence>
<dbReference type="Proteomes" id="UP001217776">
    <property type="component" value="Unassembled WGS sequence"/>
</dbReference>
<reference evidence="11 23" key="5">
    <citation type="submission" date="2021-06" db="EMBL/GenBank/DDBJ databases">
        <title>Interrogation of the integrated mobile genetic elements in gut-associated Bacteroides with a consensus prediction approach.</title>
        <authorList>
            <person name="Campbell D.E."/>
            <person name="Leigh J.R."/>
            <person name="Kim T."/>
            <person name="England W."/>
            <person name="Whitaker R.J."/>
            <person name="Degnan P.H."/>
        </authorList>
    </citation>
    <scope>NUCLEOTIDE SEQUENCE</scope>
    <source>
        <strain evidence="13">VPI-3443</strain>
        <strain evidence="12">VPI-BTDOT2</strain>
        <strain evidence="11 23">WAL8669</strain>
    </source>
</reference>
<dbReference type="Proteomes" id="UP000460317">
    <property type="component" value="Unassembled WGS sequence"/>
</dbReference>
<dbReference type="Proteomes" id="UP000095576">
    <property type="component" value="Unassembled WGS sequence"/>
</dbReference>
<dbReference type="EMBL" id="CZBI01000003">
    <property type="protein sequence ID" value="CUQ05854.1"/>
    <property type="molecule type" value="Genomic_DNA"/>
</dbReference>
<dbReference type="Proteomes" id="UP000284785">
    <property type="component" value="Unassembled WGS sequence"/>
</dbReference>
<evidence type="ECO:0000313" key="8">
    <source>
        <dbReference type="EMBL" id="MDC2239491.1"/>
    </source>
</evidence>